<dbReference type="Gene3D" id="3.40.630.30">
    <property type="match status" value="1"/>
</dbReference>
<dbReference type="AlphaFoldDB" id="A0A498CNS9"/>
<proteinExistence type="predicted"/>
<dbReference type="PANTHER" id="PTHR10908:SF0">
    <property type="entry name" value="SEROTONIN N-ACETYLTRANSFERASE"/>
    <property type="match status" value="1"/>
</dbReference>
<dbReference type="GO" id="GO:0008080">
    <property type="term" value="F:N-acetyltransferase activity"/>
    <property type="evidence" value="ECO:0007669"/>
    <property type="project" value="UniProtKB-ARBA"/>
</dbReference>
<keyword evidence="5" id="KW-1185">Reference proteome</keyword>
<keyword evidence="2" id="KW-0012">Acyltransferase</keyword>
<evidence type="ECO:0000256" key="1">
    <source>
        <dbReference type="ARBA" id="ARBA00022679"/>
    </source>
</evidence>
<dbReference type="InterPro" id="IPR051635">
    <property type="entry name" value="SNAT-like"/>
</dbReference>
<gene>
    <name evidence="4" type="ORF">D4A47_12050</name>
</gene>
<feature type="domain" description="N-acetyltransferase" evidence="3">
    <location>
        <begin position="1"/>
        <end position="159"/>
    </location>
</feature>
<organism evidence="4 5">
    <name type="scientific">Anaerotruncus massiliensis</name>
    <name type="common">ex Liu et al. 2021</name>
    <dbReference type="NCBI Taxonomy" id="2321404"/>
    <lineage>
        <taxon>Bacteria</taxon>
        <taxon>Bacillati</taxon>
        <taxon>Bacillota</taxon>
        <taxon>Clostridia</taxon>
        <taxon>Eubacteriales</taxon>
        <taxon>Oscillospiraceae</taxon>
        <taxon>Anaerotruncus</taxon>
    </lineage>
</organism>
<keyword evidence="1 4" id="KW-0808">Transferase</keyword>
<protein>
    <submittedName>
        <fullName evidence="4">GNAT family N-acetyltransferase</fullName>
    </submittedName>
</protein>
<name>A0A498CNS9_9FIRM</name>
<evidence type="ECO:0000256" key="2">
    <source>
        <dbReference type="ARBA" id="ARBA00023315"/>
    </source>
</evidence>
<dbReference type="EMBL" id="RCHT01000032">
    <property type="protein sequence ID" value="RLL08566.1"/>
    <property type="molecule type" value="Genomic_DNA"/>
</dbReference>
<comment type="caution">
    <text evidence="4">The sequence shown here is derived from an EMBL/GenBank/DDBJ whole genome shotgun (WGS) entry which is preliminary data.</text>
</comment>
<evidence type="ECO:0000313" key="4">
    <source>
        <dbReference type="EMBL" id="RLL08566.1"/>
    </source>
</evidence>
<evidence type="ECO:0000259" key="3">
    <source>
        <dbReference type="PROSITE" id="PS51186"/>
    </source>
</evidence>
<dbReference type="PROSITE" id="PS51186">
    <property type="entry name" value="GNAT"/>
    <property type="match status" value="1"/>
</dbReference>
<accession>A0A498CNS9</accession>
<sequence>MSLRFAVPEDLDRICEVEAACFPAGEAAPREVLAERLKACAGSCWLLEDGEVLAALINGMPTDEKDLLDGMYRSTGCYRENGRWMMIFGVDTAPAYRRRGCAARLMKRVIADAKAGGRAGVVLTCKERLIPYYERFGFRNEGLSASTHGGETWYQMRLTF</sequence>
<dbReference type="CDD" id="cd04301">
    <property type="entry name" value="NAT_SF"/>
    <property type="match status" value="1"/>
</dbReference>
<dbReference type="PANTHER" id="PTHR10908">
    <property type="entry name" value="SEROTONIN N-ACETYLTRANSFERASE"/>
    <property type="match status" value="1"/>
</dbReference>
<dbReference type="SUPFAM" id="SSF55729">
    <property type="entry name" value="Acyl-CoA N-acyltransferases (Nat)"/>
    <property type="match status" value="1"/>
</dbReference>
<dbReference type="Pfam" id="PF00583">
    <property type="entry name" value="Acetyltransf_1"/>
    <property type="match status" value="1"/>
</dbReference>
<dbReference type="Proteomes" id="UP000276301">
    <property type="component" value="Unassembled WGS sequence"/>
</dbReference>
<dbReference type="InterPro" id="IPR016181">
    <property type="entry name" value="Acyl_CoA_acyltransferase"/>
</dbReference>
<dbReference type="InterPro" id="IPR000182">
    <property type="entry name" value="GNAT_dom"/>
</dbReference>
<evidence type="ECO:0000313" key="5">
    <source>
        <dbReference type="Proteomes" id="UP000276301"/>
    </source>
</evidence>
<reference evidence="4 5" key="1">
    <citation type="submission" date="2018-10" db="EMBL/GenBank/DDBJ databases">
        <title>Anaerotruncus faecis sp. nov., isolated from human feces.</title>
        <authorList>
            <person name="Wang Y.-J."/>
        </authorList>
    </citation>
    <scope>NUCLEOTIDE SEQUENCE [LARGE SCALE GENOMIC DNA]</scope>
    <source>
        <strain evidence="4 5">22A2-44</strain>
    </source>
</reference>